<evidence type="ECO:0000313" key="3">
    <source>
        <dbReference type="Proteomes" id="UP000555393"/>
    </source>
</evidence>
<dbReference type="PANTHER" id="PTHR22916">
    <property type="entry name" value="GLYCOSYLTRANSFERASE"/>
    <property type="match status" value="1"/>
</dbReference>
<dbReference type="Pfam" id="PF00535">
    <property type="entry name" value="Glycos_transf_2"/>
    <property type="match status" value="1"/>
</dbReference>
<keyword evidence="3" id="KW-1185">Reference proteome</keyword>
<evidence type="ECO:0000313" key="2">
    <source>
        <dbReference type="EMBL" id="MBB6260860.1"/>
    </source>
</evidence>
<dbReference type="PANTHER" id="PTHR22916:SF3">
    <property type="entry name" value="UDP-GLCNAC:BETAGAL BETA-1,3-N-ACETYLGLUCOSAMINYLTRANSFERASE-LIKE PROTEIN 1"/>
    <property type="match status" value="1"/>
</dbReference>
<dbReference type="Gene3D" id="3.90.550.10">
    <property type="entry name" value="Spore Coat Polysaccharide Biosynthesis Protein SpsA, Chain A"/>
    <property type="match status" value="1"/>
</dbReference>
<proteinExistence type="predicted"/>
<protein>
    <submittedName>
        <fullName evidence="2">Glycosyltransferase involved in cell wall biosynthesis</fullName>
    </submittedName>
</protein>
<dbReference type="CDD" id="cd00761">
    <property type="entry name" value="Glyco_tranf_GTA_type"/>
    <property type="match status" value="1"/>
</dbReference>
<keyword evidence="2" id="KW-0808">Transferase</keyword>
<dbReference type="AlphaFoldDB" id="A0A841LVG3"/>
<dbReference type="EMBL" id="JACIIU010000004">
    <property type="protein sequence ID" value="MBB6260860.1"/>
    <property type="molecule type" value="Genomic_DNA"/>
</dbReference>
<reference evidence="2 3" key="1">
    <citation type="submission" date="2020-08" db="EMBL/GenBank/DDBJ databases">
        <title>Genomic Encyclopedia of Type Strains, Phase IV (KMG-IV): sequencing the most valuable type-strain genomes for metagenomic binning, comparative biology and taxonomic classification.</title>
        <authorList>
            <person name="Goeker M."/>
        </authorList>
    </citation>
    <scope>NUCLEOTIDE SEQUENCE [LARGE SCALE GENOMIC DNA]</scope>
    <source>
        <strain evidence="2 3">DSM 22336</strain>
    </source>
</reference>
<gene>
    <name evidence="2" type="ORF">FHS77_001401</name>
</gene>
<dbReference type="Proteomes" id="UP000555393">
    <property type="component" value="Unassembled WGS sequence"/>
</dbReference>
<accession>A0A841LVG3</accession>
<dbReference type="InterPro" id="IPR001173">
    <property type="entry name" value="Glyco_trans_2-like"/>
</dbReference>
<name>A0A841LVG3_9HYPH</name>
<dbReference type="InterPro" id="IPR029044">
    <property type="entry name" value="Nucleotide-diphossugar_trans"/>
</dbReference>
<dbReference type="GO" id="GO:0016758">
    <property type="term" value="F:hexosyltransferase activity"/>
    <property type="evidence" value="ECO:0007669"/>
    <property type="project" value="UniProtKB-ARBA"/>
</dbReference>
<organism evidence="2 3">
    <name type="scientific">Paenochrobactrum gallinarii</name>
    <dbReference type="NCBI Taxonomy" id="643673"/>
    <lineage>
        <taxon>Bacteria</taxon>
        <taxon>Pseudomonadati</taxon>
        <taxon>Pseudomonadota</taxon>
        <taxon>Alphaproteobacteria</taxon>
        <taxon>Hyphomicrobiales</taxon>
        <taxon>Brucellaceae</taxon>
        <taxon>Paenochrobactrum</taxon>
    </lineage>
</organism>
<evidence type="ECO:0000259" key="1">
    <source>
        <dbReference type="Pfam" id="PF00535"/>
    </source>
</evidence>
<comment type="caution">
    <text evidence="2">The sequence shown here is derived from an EMBL/GenBank/DDBJ whole genome shotgun (WGS) entry which is preliminary data.</text>
</comment>
<dbReference type="SUPFAM" id="SSF53448">
    <property type="entry name" value="Nucleotide-diphospho-sugar transferases"/>
    <property type="match status" value="1"/>
</dbReference>
<feature type="domain" description="Glycosyltransferase 2-like" evidence="1">
    <location>
        <begin position="2"/>
        <end position="122"/>
    </location>
</feature>
<sequence>MDSIADQITNQCEVIIYDDGSTDDTAEKIKQHRIVKGLDACLILAQENGGISVARNNLLEHARGQYIWFVDSDDKILDNAISNVLGCIAQHQPDILFFDYNAWFHDPTPRMIRKGFQRTSFDGKPGFYQNTDDGLLYNATMKSTRLHPWSKIYRRTLFKNGTEFPVGKIFEDVTVVPLLSAYAETAFYLNQPLVAYRAREGSILSSLRADKEIESLRAVKEFKNRYEKNIGALSKKSHLITTYFAALQLRHIIKSIAKHPDKQESAFLIEQCLHEFKSIHGKNTFYALYACLREGDFFHFIHCSKRLIQAHLICWFNKQKKA</sequence>